<reference evidence="4 5" key="1">
    <citation type="journal article" date="2018" name="New Phytol.">
        <title>Comparative genomics and transcriptomics depict ericoid mycorrhizal fungi as versatile saprotrophs and plant mutualists.</title>
        <authorList>
            <person name="Martino E."/>
            <person name="Morin E."/>
            <person name="Grelet G.A."/>
            <person name="Kuo A."/>
            <person name="Kohler A."/>
            <person name="Daghino S."/>
            <person name="Barry K.W."/>
            <person name="Cichocki N."/>
            <person name="Clum A."/>
            <person name="Dockter R.B."/>
            <person name="Hainaut M."/>
            <person name="Kuo R.C."/>
            <person name="LaButti K."/>
            <person name="Lindahl B.D."/>
            <person name="Lindquist E.A."/>
            <person name="Lipzen A."/>
            <person name="Khouja H.R."/>
            <person name="Magnuson J."/>
            <person name="Murat C."/>
            <person name="Ohm R.A."/>
            <person name="Singer S.W."/>
            <person name="Spatafora J.W."/>
            <person name="Wang M."/>
            <person name="Veneault-Fourrey C."/>
            <person name="Henrissat B."/>
            <person name="Grigoriev I.V."/>
            <person name="Martin F.M."/>
            <person name="Perotto S."/>
        </authorList>
    </citation>
    <scope>NUCLEOTIDE SEQUENCE [LARGE SCALE GENOMIC DNA]</scope>
    <source>
        <strain evidence="4 5">ATCC 22711</strain>
    </source>
</reference>
<dbReference type="RefSeq" id="XP_024722901.1">
    <property type="nucleotide sequence ID" value="XM_024869117.1"/>
</dbReference>
<dbReference type="AlphaFoldDB" id="A0A2T3B7L6"/>
<evidence type="ECO:0000313" key="5">
    <source>
        <dbReference type="Proteomes" id="UP000241818"/>
    </source>
</evidence>
<protein>
    <recommendedName>
        <fullName evidence="3">YAG7-like dimerisation domain-containing protein</fullName>
    </recommendedName>
</protein>
<accession>A0A2T3B7L6</accession>
<gene>
    <name evidence="4" type="ORF">M430DRAFT_64564</name>
</gene>
<feature type="compositionally biased region" description="Basic and acidic residues" evidence="2">
    <location>
        <begin position="427"/>
        <end position="441"/>
    </location>
</feature>
<dbReference type="GeneID" id="36577198"/>
<feature type="region of interest" description="Disordered" evidence="2">
    <location>
        <begin position="310"/>
        <end position="330"/>
    </location>
</feature>
<feature type="domain" description="YAG7-like dimerisation" evidence="3">
    <location>
        <begin position="176"/>
        <end position="260"/>
    </location>
</feature>
<feature type="region of interest" description="Disordered" evidence="2">
    <location>
        <begin position="1"/>
        <end position="57"/>
    </location>
</feature>
<feature type="region of interest" description="Disordered" evidence="2">
    <location>
        <begin position="362"/>
        <end position="460"/>
    </location>
</feature>
<dbReference type="STRING" id="857342.A0A2T3B7L6"/>
<feature type="compositionally biased region" description="Gly residues" evidence="2">
    <location>
        <begin position="411"/>
        <end position="426"/>
    </location>
</feature>
<keyword evidence="5" id="KW-1185">Reference proteome</keyword>
<dbReference type="Pfam" id="PF26434">
    <property type="entry name" value="YAG7_C"/>
    <property type="match status" value="1"/>
</dbReference>
<organism evidence="4 5">
    <name type="scientific">Amorphotheca resinae ATCC 22711</name>
    <dbReference type="NCBI Taxonomy" id="857342"/>
    <lineage>
        <taxon>Eukaryota</taxon>
        <taxon>Fungi</taxon>
        <taxon>Dikarya</taxon>
        <taxon>Ascomycota</taxon>
        <taxon>Pezizomycotina</taxon>
        <taxon>Leotiomycetes</taxon>
        <taxon>Helotiales</taxon>
        <taxon>Amorphothecaceae</taxon>
        <taxon>Amorphotheca</taxon>
    </lineage>
</organism>
<dbReference type="InParanoid" id="A0A2T3B7L6"/>
<name>A0A2T3B7L6_AMORE</name>
<evidence type="ECO:0000259" key="3">
    <source>
        <dbReference type="Pfam" id="PF26434"/>
    </source>
</evidence>
<evidence type="ECO:0000256" key="1">
    <source>
        <dbReference type="SAM" id="Coils"/>
    </source>
</evidence>
<keyword evidence="1" id="KW-0175">Coiled coil</keyword>
<proteinExistence type="predicted"/>
<sequence>MAAATIQNPAVRSESKSAKKKKAKAASEETATTSTSVETTTSNGAPESNSGDGSYESPYIKELYKSIRNVNKKIANASKVDNILAENPDKSLDDLVAARKINSDQKAQILNKPKLQASLAQLEEQINQYKKFDQDYKARMQAEKAEYEKTFNEKASKELEDAVTAAKAEAVAEALKEQHNNLLLISQFLRLAAIRRGDEEADATLDENKALEGVLAKVYTGDEEAVQTMLKIIHGSSDKTVSVTSEILSTTYAEIKAAVLAQAPPPLVTEGVLESAQEAPETTQYPVETDPTIANAGLTELNAPAATTITNGQEGHYDSQAVPQNAGFGNGAANAAAEANWDAGNDLSASQEWVEVPRVPAETDTGAAPTPAAPSKVQSWADDQPDSTEAPSAPPANPNDGFHEVHRSRGGNRGEGQARGRGGRGGDGYRGRGGFRGDGRGRGRGGPRGGARGGRRPDES</sequence>
<evidence type="ECO:0000256" key="2">
    <source>
        <dbReference type="SAM" id="MobiDB-lite"/>
    </source>
</evidence>
<feature type="coiled-coil region" evidence="1">
    <location>
        <begin position="112"/>
        <end position="157"/>
    </location>
</feature>
<feature type="compositionally biased region" description="Polar residues" evidence="2">
    <location>
        <begin position="1"/>
        <end position="10"/>
    </location>
</feature>
<evidence type="ECO:0000313" key="4">
    <source>
        <dbReference type="EMBL" id="PSS22855.1"/>
    </source>
</evidence>
<dbReference type="Proteomes" id="UP000241818">
    <property type="component" value="Unassembled WGS sequence"/>
</dbReference>
<dbReference type="InterPro" id="IPR058602">
    <property type="entry name" value="YAG7_dimerisation_dom"/>
</dbReference>
<feature type="compositionally biased region" description="Low complexity" evidence="2">
    <location>
        <begin position="362"/>
        <end position="374"/>
    </location>
</feature>
<dbReference type="OrthoDB" id="5399559at2759"/>
<dbReference type="EMBL" id="KZ679008">
    <property type="protein sequence ID" value="PSS22855.1"/>
    <property type="molecule type" value="Genomic_DNA"/>
</dbReference>
<feature type="compositionally biased region" description="Low complexity" evidence="2">
    <location>
        <begin position="28"/>
        <end position="42"/>
    </location>
</feature>
<feature type="compositionally biased region" description="Polar residues" evidence="2">
    <location>
        <begin position="43"/>
        <end position="52"/>
    </location>
</feature>